<dbReference type="Proteomes" id="UP000095094">
    <property type="component" value="Unassembled WGS sequence"/>
</dbReference>
<proteinExistence type="predicted"/>
<protein>
    <submittedName>
        <fullName evidence="1">Uncharacterized protein</fullName>
    </submittedName>
</protein>
<name>A0A1E5GI99_9ENTE</name>
<evidence type="ECO:0000313" key="2">
    <source>
        <dbReference type="Proteomes" id="UP000095094"/>
    </source>
</evidence>
<evidence type="ECO:0000313" key="1">
    <source>
        <dbReference type="EMBL" id="OEG12422.1"/>
    </source>
</evidence>
<keyword evidence="2" id="KW-1185">Reference proteome</keyword>
<dbReference type="AlphaFoldDB" id="A0A1E5GI99"/>
<sequence length="69" mass="8221">MILTKIHYIIIENHFNKEHTLKKNEKNAFYQRLFALFLVRIPQCFHVHLGFAPNERTFNGGLLPKIIKD</sequence>
<comment type="caution">
    <text evidence="1">The sequence shown here is derived from an EMBL/GenBank/DDBJ whole genome shotgun (WGS) entry which is preliminary data.</text>
</comment>
<reference evidence="2" key="1">
    <citation type="submission" date="2016-09" db="EMBL/GenBank/DDBJ databases">
        <authorList>
            <person name="Gulvik C.A."/>
        </authorList>
    </citation>
    <scope>NUCLEOTIDE SEQUENCE [LARGE SCALE GENOMIC DNA]</scope>
    <source>
        <strain evidence="2">LMG 8895</strain>
    </source>
</reference>
<organism evidence="1 2">
    <name type="scientific">Enterococcus termitis</name>
    <dbReference type="NCBI Taxonomy" id="332950"/>
    <lineage>
        <taxon>Bacteria</taxon>
        <taxon>Bacillati</taxon>
        <taxon>Bacillota</taxon>
        <taxon>Bacilli</taxon>
        <taxon>Lactobacillales</taxon>
        <taxon>Enterococcaceae</taxon>
        <taxon>Enterococcus</taxon>
    </lineage>
</organism>
<dbReference type="EMBL" id="MIJY01000034">
    <property type="protein sequence ID" value="OEG12422.1"/>
    <property type="molecule type" value="Genomic_DNA"/>
</dbReference>
<accession>A0A1E5GI99</accession>
<gene>
    <name evidence="1" type="ORF">BCR25_07740</name>
</gene>